<gene>
    <name evidence="3" type="ORF">WJX75_006483</name>
</gene>
<dbReference type="PANTHER" id="PTHR46018:SF2">
    <property type="entry name" value="ZINC PHOSPHODIESTERASE ELAC PROTEIN 1"/>
    <property type="match status" value="1"/>
</dbReference>
<dbReference type="Pfam" id="PF00753">
    <property type="entry name" value="Lactamase_B"/>
    <property type="match status" value="1"/>
</dbReference>
<evidence type="ECO:0000313" key="4">
    <source>
        <dbReference type="Proteomes" id="UP001491310"/>
    </source>
</evidence>
<protein>
    <recommendedName>
        <fullName evidence="2">Metallo-beta-lactamase domain-containing protein</fullName>
    </recommendedName>
</protein>
<dbReference type="PANTHER" id="PTHR46018">
    <property type="entry name" value="ZINC PHOSPHODIESTERASE ELAC PROTEIN 1"/>
    <property type="match status" value="1"/>
</dbReference>
<dbReference type="InterPro" id="IPR001279">
    <property type="entry name" value="Metallo-B-lactamas"/>
</dbReference>
<dbReference type="Proteomes" id="UP001491310">
    <property type="component" value="Unassembled WGS sequence"/>
</dbReference>
<proteinExistence type="predicted"/>
<evidence type="ECO:0000259" key="2">
    <source>
        <dbReference type="Pfam" id="PF00753"/>
    </source>
</evidence>
<feature type="chain" id="PRO_5045830975" description="Metallo-beta-lactamase domain-containing protein" evidence="1">
    <location>
        <begin position="20"/>
        <end position="344"/>
    </location>
</feature>
<feature type="domain" description="Metallo-beta-lactamase" evidence="2">
    <location>
        <begin position="57"/>
        <end position="109"/>
    </location>
</feature>
<dbReference type="InterPro" id="IPR036866">
    <property type="entry name" value="RibonucZ/Hydroxyglut_hydro"/>
</dbReference>
<feature type="signal peptide" evidence="1">
    <location>
        <begin position="1"/>
        <end position="19"/>
    </location>
</feature>
<evidence type="ECO:0000256" key="1">
    <source>
        <dbReference type="SAM" id="SignalP"/>
    </source>
</evidence>
<organism evidence="3 4">
    <name type="scientific">Coccomyxa subellipsoidea</name>
    <dbReference type="NCBI Taxonomy" id="248742"/>
    <lineage>
        <taxon>Eukaryota</taxon>
        <taxon>Viridiplantae</taxon>
        <taxon>Chlorophyta</taxon>
        <taxon>core chlorophytes</taxon>
        <taxon>Trebouxiophyceae</taxon>
        <taxon>Trebouxiophyceae incertae sedis</taxon>
        <taxon>Coccomyxaceae</taxon>
        <taxon>Coccomyxa</taxon>
    </lineage>
</organism>
<name>A0ABR2YN80_9CHLO</name>
<sequence length="344" mass="38056">MMRWIFAALLLIGVHKVSTASPWIYADDDEVPKDAIRITSLGSGTPDVHKEQVATGFLIEVGNGDKFIFDLGSGAFLNLFATGVPPSKLDKVFLTHLHSDHLADLATLQVNAIFGRKTPLQVWGPSGESPQYGLEASIDGLRKFLAWDTLSRRRINLIGRKDDGDQLIAHEFDYSVEKQLIYSQNGVNITSTPTRLTVGDSIPANTLVELARGCDVFIEGIIGPLPDLDVLSWQSRFLINTSHTTPAQAGRIFRDVGARLSVIHHADVNDASREALITETREEYPEGRLVINEDLAVYEVTKDAIRHRKRIVPVRSWGKFERAEWARRDDAPSGQAHKSLSSAA</sequence>
<accession>A0ABR2YN80</accession>
<reference evidence="3 4" key="1">
    <citation type="journal article" date="2024" name="Nat. Commun.">
        <title>Phylogenomics reveals the evolutionary origins of lichenization in chlorophyte algae.</title>
        <authorList>
            <person name="Puginier C."/>
            <person name="Libourel C."/>
            <person name="Otte J."/>
            <person name="Skaloud P."/>
            <person name="Haon M."/>
            <person name="Grisel S."/>
            <person name="Petersen M."/>
            <person name="Berrin J.G."/>
            <person name="Delaux P.M."/>
            <person name="Dal Grande F."/>
            <person name="Keller J."/>
        </authorList>
    </citation>
    <scope>NUCLEOTIDE SEQUENCE [LARGE SCALE GENOMIC DNA]</scope>
    <source>
        <strain evidence="3 4">SAG 216-7</strain>
    </source>
</reference>
<comment type="caution">
    <text evidence="3">The sequence shown here is derived from an EMBL/GenBank/DDBJ whole genome shotgun (WGS) entry which is preliminary data.</text>
</comment>
<keyword evidence="1" id="KW-0732">Signal</keyword>
<dbReference type="Gene3D" id="3.60.15.10">
    <property type="entry name" value="Ribonuclease Z/Hydroxyacylglutathione hydrolase-like"/>
    <property type="match status" value="1"/>
</dbReference>
<evidence type="ECO:0000313" key="3">
    <source>
        <dbReference type="EMBL" id="KAK9908353.1"/>
    </source>
</evidence>
<dbReference type="EMBL" id="JALJOT010000008">
    <property type="protein sequence ID" value="KAK9908353.1"/>
    <property type="molecule type" value="Genomic_DNA"/>
</dbReference>
<dbReference type="SUPFAM" id="SSF56281">
    <property type="entry name" value="Metallo-hydrolase/oxidoreductase"/>
    <property type="match status" value="1"/>
</dbReference>
<keyword evidence="4" id="KW-1185">Reference proteome</keyword>